<name>A0A318YDS9_ASPNB</name>
<dbReference type="Proteomes" id="UP000247647">
    <property type="component" value="Unassembled WGS sequence"/>
</dbReference>
<evidence type="ECO:0000313" key="1">
    <source>
        <dbReference type="EMBL" id="PYH32591.1"/>
    </source>
</evidence>
<gene>
    <name evidence="1" type="ORF">BO87DRAFT_398456</name>
</gene>
<dbReference type="RefSeq" id="XP_025478069.1">
    <property type="nucleotide sequence ID" value="XM_025625370.1"/>
</dbReference>
<dbReference type="AlphaFoldDB" id="A0A318YDS9"/>
<reference evidence="1" key="1">
    <citation type="submission" date="2016-12" db="EMBL/GenBank/DDBJ databases">
        <title>The genomes of Aspergillus section Nigri reveals drivers in fungal speciation.</title>
        <authorList>
            <consortium name="DOE Joint Genome Institute"/>
            <person name="Vesth T.C."/>
            <person name="Nybo J."/>
            <person name="Theobald S."/>
            <person name="Brandl J."/>
            <person name="Frisvad J.C."/>
            <person name="Nielsen K.F."/>
            <person name="Lyhne E.K."/>
            <person name="Kogle M.E."/>
            <person name="Kuo A."/>
            <person name="Riley R."/>
            <person name="Clum A."/>
            <person name="Nolan M."/>
            <person name="Lipzen A."/>
            <person name="Salamov A."/>
            <person name="Henrissat B."/>
            <person name="Wiebenga A."/>
            <person name="De Vries R.P."/>
            <person name="Grigoriev I.V."/>
            <person name="Mortensen U.H."/>
            <person name="Andersen M.R."/>
            <person name="Baker S.E."/>
        </authorList>
    </citation>
    <scope>NUCLEOTIDE SEQUENCE [LARGE SCALE GENOMIC DNA]</scope>
    <source>
        <strain evidence="1">CBS 115656</strain>
    </source>
</reference>
<accession>A0A318YDS9</accession>
<organism evidence="1 2">
    <name type="scientific">Aspergillus neoniger (strain CBS 115656)</name>
    <dbReference type="NCBI Taxonomy" id="1448310"/>
    <lineage>
        <taxon>Eukaryota</taxon>
        <taxon>Fungi</taxon>
        <taxon>Dikarya</taxon>
        <taxon>Ascomycota</taxon>
        <taxon>Pezizomycotina</taxon>
        <taxon>Eurotiomycetes</taxon>
        <taxon>Eurotiomycetidae</taxon>
        <taxon>Eurotiales</taxon>
        <taxon>Aspergillaceae</taxon>
        <taxon>Aspergillus</taxon>
        <taxon>Aspergillus subgen. Circumdati</taxon>
    </lineage>
</organism>
<dbReference type="GeneID" id="37127826"/>
<sequence>MGPSAWEFAPYRGSVVDWLSYLLRIFGFGTSSLCGMEYFFRPATIYDFAVIIDHTMGKKVVSTTVTKTTAEAQEPQLSIQGLLIAVGNQPRLGVSAKVMNSWKASNSRPALGTHPAPRQMAVYAFSQQSD</sequence>
<dbReference type="OrthoDB" id="10318462at2759"/>
<protein>
    <submittedName>
        <fullName evidence="1">Uncharacterized protein</fullName>
    </submittedName>
</protein>
<keyword evidence="2" id="KW-1185">Reference proteome</keyword>
<dbReference type="EMBL" id="KZ821467">
    <property type="protein sequence ID" value="PYH32591.1"/>
    <property type="molecule type" value="Genomic_DNA"/>
</dbReference>
<proteinExistence type="predicted"/>
<evidence type="ECO:0000313" key="2">
    <source>
        <dbReference type="Proteomes" id="UP000247647"/>
    </source>
</evidence>